<evidence type="ECO:0000313" key="3">
    <source>
        <dbReference type="Proteomes" id="UP000620104"/>
    </source>
</evidence>
<dbReference type="InterPro" id="IPR009548">
    <property type="entry name" value="Prkrip1"/>
</dbReference>
<organism evidence="2 3">
    <name type="scientific">Naganishia liquefaciens</name>
    <dbReference type="NCBI Taxonomy" id="104408"/>
    <lineage>
        <taxon>Eukaryota</taxon>
        <taxon>Fungi</taxon>
        <taxon>Dikarya</taxon>
        <taxon>Basidiomycota</taxon>
        <taxon>Agaricomycotina</taxon>
        <taxon>Tremellomycetes</taxon>
        <taxon>Filobasidiales</taxon>
        <taxon>Filobasidiaceae</taxon>
        <taxon>Naganishia</taxon>
    </lineage>
</organism>
<feature type="compositionally biased region" description="Basic and acidic residues" evidence="1">
    <location>
        <begin position="214"/>
        <end position="227"/>
    </location>
</feature>
<feature type="compositionally biased region" description="Basic and acidic residues" evidence="1">
    <location>
        <begin position="115"/>
        <end position="124"/>
    </location>
</feature>
<accession>A0A8H3TZ02</accession>
<dbReference type="GO" id="GO:0003725">
    <property type="term" value="F:double-stranded RNA binding"/>
    <property type="evidence" value="ECO:0007669"/>
    <property type="project" value="InterPro"/>
</dbReference>
<dbReference type="EMBL" id="BLZA01000043">
    <property type="protein sequence ID" value="GHJ89481.1"/>
    <property type="molecule type" value="Genomic_DNA"/>
</dbReference>
<dbReference type="GO" id="GO:0004860">
    <property type="term" value="F:protein kinase inhibitor activity"/>
    <property type="evidence" value="ECO:0007669"/>
    <property type="project" value="TreeGrafter"/>
</dbReference>
<gene>
    <name evidence="2" type="ORF">NliqN6_5883</name>
</gene>
<feature type="region of interest" description="Disordered" evidence="1">
    <location>
        <begin position="41"/>
        <end position="86"/>
    </location>
</feature>
<reference evidence="2" key="1">
    <citation type="submission" date="2020-07" db="EMBL/GenBank/DDBJ databases">
        <title>Draft Genome Sequence of a Deep-Sea Yeast, Naganishia (Cryptococcus) liquefaciens strain N6.</title>
        <authorList>
            <person name="Han Y.W."/>
            <person name="Kajitani R."/>
            <person name="Morimoto H."/>
            <person name="Parhat M."/>
            <person name="Tsubouchi H."/>
            <person name="Bakenova O."/>
            <person name="Ogata M."/>
            <person name="Argunhan B."/>
            <person name="Aoki R."/>
            <person name="Kajiwara S."/>
            <person name="Itoh T."/>
            <person name="Iwasaki H."/>
        </authorList>
    </citation>
    <scope>NUCLEOTIDE SEQUENCE</scope>
    <source>
        <strain evidence="2">N6</strain>
    </source>
</reference>
<sequence>MSASPSINNGSGSPSGSTPVNKHILTPLERQRQQLEKLLKNPEKEVVISAGPKEKTIRPPRETMKNVQGSSAGAGSGEFHVYKQSRRREYERIKLMEDTNKAEQEAAEFAARQKARQEAADAKTSKNRARRQKRKAGKANGAGSDAPASGNEGTSKDGEDSKRRKIGLGSNAAMGKMVFRRPGEDSDLEEDEAGPNAESTASRVAEPEVQDVPVVHDDGKIVIHDSE</sequence>
<evidence type="ECO:0000313" key="2">
    <source>
        <dbReference type="EMBL" id="GHJ89481.1"/>
    </source>
</evidence>
<keyword evidence="3" id="KW-1185">Reference proteome</keyword>
<evidence type="ECO:0000256" key="1">
    <source>
        <dbReference type="SAM" id="MobiDB-lite"/>
    </source>
</evidence>
<name>A0A8H3TZ02_9TREE</name>
<feature type="compositionally biased region" description="Low complexity" evidence="1">
    <location>
        <begin position="1"/>
        <end position="21"/>
    </location>
</feature>
<feature type="compositionally biased region" description="Basic residues" evidence="1">
    <location>
        <begin position="125"/>
        <end position="137"/>
    </location>
</feature>
<feature type="compositionally biased region" description="Basic and acidic residues" evidence="1">
    <location>
        <begin position="41"/>
        <end position="64"/>
    </location>
</feature>
<dbReference type="OrthoDB" id="10067079at2759"/>
<protein>
    <recommendedName>
        <fullName evidence="4">DUF1168 domain-containing protein</fullName>
    </recommendedName>
</protein>
<dbReference type="AlphaFoldDB" id="A0A8H3TZ02"/>
<dbReference type="PANTHER" id="PTHR13507:SF0">
    <property type="entry name" value="PRKR-INTERACTING PROTEIN 1"/>
    <property type="match status" value="1"/>
</dbReference>
<dbReference type="GO" id="GO:0019901">
    <property type="term" value="F:protein kinase binding"/>
    <property type="evidence" value="ECO:0007669"/>
    <property type="project" value="TreeGrafter"/>
</dbReference>
<feature type="region of interest" description="Disordered" evidence="1">
    <location>
        <begin position="1"/>
        <end position="26"/>
    </location>
</feature>
<dbReference type="Proteomes" id="UP000620104">
    <property type="component" value="Unassembled WGS sequence"/>
</dbReference>
<dbReference type="GO" id="GO:0005730">
    <property type="term" value="C:nucleolus"/>
    <property type="evidence" value="ECO:0007669"/>
    <property type="project" value="TreeGrafter"/>
</dbReference>
<dbReference type="Pfam" id="PF06658">
    <property type="entry name" value="DUF1168"/>
    <property type="match status" value="1"/>
</dbReference>
<comment type="caution">
    <text evidence="2">The sequence shown here is derived from an EMBL/GenBank/DDBJ whole genome shotgun (WGS) entry which is preliminary data.</text>
</comment>
<feature type="region of interest" description="Disordered" evidence="1">
    <location>
        <begin position="103"/>
        <end position="227"/>
    </location>
</feature>
<dbReference type="PANTHER" id="PTHR13507">
    <property type="entry name" value="PRKR-INTERACTING PROTEIN 1"/>
    <property type="match status" value="1"/>
</dbReference>
<proteinExistence type="predicted"/>
<evidence type="ECO:0008006" key="4">
    <source>
        <dbReference type="Google" id="ProtNLM"/>
    </source>
</evidence>